<dbReference type="Proteomes" id="UP000005741">
    <property type="component" value="Chromosome"/>
</dbReference>
<dbReference type="InterPro" id="IPR050114">
    <property type="entry name" value="UPF0173_UPF0282_UlaG_hydrolase"/>
</dbReference>
<reference evidence="1 2" key="1">
    <citation type="submission" date="2011-10" db="EMBL/GenBank/DDBJ databases">
        <title>The Improved High-Quality Draft genome of Methanoplanus limicola DSM 2279.</title>
        <authorList>
            <consortium name="US DOE Joint Genome Institute (JGI-PGF)"/>
            <person name="Lucas S."/>
            <person name="Copeland A."/>
            <person name="Lapidus A."/>
            <person name="Glavina del Rio T."/>
            <person name="Dalin E."/>
            <person name="Tice H."/>
            <person name="Bruce D."/>
            <person name="Goodwin L."/>
            <person name="Pitluck S."/>
            <person name="Peters L."/>
            <person name="Mikhailova N."/>
            <person name="Lu M."/>
            <person name="Kyrpides N."/>
            <person name="Mavromatis K."/>
            <person name="Ivanova N."/>
            <person name="Markowitz V."/>
            <person name="Cheng J.-F."/>
            <person name="Hugenholtz P."/>
            <person name="Woyke T."/>
            <person name="Wu D."/>
            <person name="Wirth R."/>
            <person name="Brambilla E.-M."/>
            <person name="Klenk H.-P."/>
            <person name="Eisen J.A."/>
        </authorList>
    </citation>
    <scope>NUCLEOTIDE SEQUENCE [LARGE SCALE GENOMIC DNA]</scope>
    <source>
        <strain evidence="1 2">DSM 2279</strain>
    </source>
</reference>
<dbReference type="SUPFAM" id="SSF56281">
    <property type="entry name" value="Metallo-hydrolase/oxidoreductase"/>
    <property type="match status" value="1"/>
</dbReference>
<dbReference type="GO" id="GO:0016787">
    <property type="term" value="F:hydrolase activity"/>
    <property type="evidence" value="ECO:0007669"/>
    <property type="project" value="UniProtKB-KW"/>
</dbReference>
<keyword evidence="1" id="KW-0378">Hydrolase</keyword>
<dbReference type="STRING" id="937775.Metlim_1776"/>
<dbReference type="HOGENOM" id="CLU_079268_0_0_2"/>
<dbReference type="AlphaFoldDB" id="H1YX74"/>
<organism evidence="1 2">
    <name type="scientific">Methanoplanus limicola DSM 2279</name>
    <dbReference type="NCBI Taxonomy" id="937775"/>
    <lineage>
        <taxon>Archaea</taxon>
        <taxon>Methanobacteriati</taxon>
        <taxon>Methanobacteriota</taxon>
        <taxon>Stenosarchaea group</taxon>
        <taxon>Methanomicrobia</taxon>
        <taxon>Methanomicrobiales</taxon>
        <taxon>Methanomicrobiaceae</taxon>
        <taxon>Methanoplanus</taxon>
    </lineage>
</organism>
<sequence length="328" mass="36311">MEVTILGTESLGVRGLCCRIKTGDRCILIDPGVALGYLRHGLLPHPCQVAVGDAVRKRIIEACSEATDIVISHYHGDHLPLADANPYQIPLQDIKFRVGAKFWCKGPDGCSTVSLRRRLDLIAYIGKDDLPAAEGSGDAVVQCSLPVPHGISGSHPGTVIMTKIRDVSDGGKSFLHASDIQLLNRESVDVIRNFEPDVVFASGPPLYLGRLSVEDRNFAWKNAVSIAEIPSVKIFILDHHLLRSHEGFKWLKALFAETDGITVSAADFMKRKPLSFEADRDELYSRFKVPERWHSDYARGDVGFMDFIHQCKLENDLGSLKEIRGIEI</sequence>
<dbReference type="EMBL" id="CM001436">
    <property type="protein sequence ID" value="EHQ35877.1"/>
    <property type="molecule type" value="Genomic_DNA"/>
</dbReference>
<dbReference type="OrthoDB" id="21331at2157"/>
<protein>
    <submittedName>
        <fullName evidence="1">Putative hydrolase of the metallo-beta-lactamase superfamily</fullName>
    </submittedName>
</protein>
<dbReference type="InterPro" id="IPR036866">
    <property type="entry name" value="RibonucZ/Hydroxyglut_hydro"/>
</dbReference>
<dbReference type="PANTHER" id="PTHR43546">
    <property type="entry name" value="UPF0173 METAL-DEPENDENT HYDROLASE MJ1163-RELATED"/>
    <property type="match status" value="1"/>
</dbReference>
<gene>
    <name evidence="1" type="ORF">Metlim_1776</name>
</gene>
<evidence type="ECO:0000313" key="1">
    <source>
        <dbReference type="EMBL" id="EHQ35877.1"/>
    </source>
</evidence>
<keyword evidence="2" id="KW-1185">Reference proteome</keyword>
<dbReference type="PANTHER" id="PTHR43546:SF4">
    <property type="entry name" value="UPF0282 PROTEIN MJ1629"/>
    <property type="match status" value="1"/>
</dbReference>
<dbReference type="Gene3D" id="3.60.15.10">
    <property type="entry name" value="Ribonuclease Z/Hydroxyacylglutathione hydrolase-like"/>
    <property type="match status" value="1"/>
</dbReference>
<dbReference type="PIRSF" id="PIRSF004944">
    <property type="entry name" value="UCP004944_hydrls"/>
    <property type="match status" value="1"/>
</dbReference>
<dbReference type="PATRIC" id="fig|937775.9.peg.1991"/>
<dbReference type="InterPro" id="IPR014426">
    <property type="entry name" value="UPF0282_hydrls"/>
</dbReference>
<dbReference type="InParanoid" id="H1YX74"/>
<evidence type="ECO:0000313" key="2">
    <source>
        <dbReference type="Proteomes" id="UP000005741"/>
    </source>
</evidence>
<accession>H1YX74</accession>
<proteinExistence type="predicted"/>
<name>H1YX74_9EURY</name>
<dbReference type="RefSeq" id="WP_004077823.1">
    <property type="nucleotide sequence ID" value="NZ_CM001436.1"/>
</dbReference>